<feature type="compositionally biased region" description="Polar residues" evidence="4">
    <location>
        <begin position="177"/>
        <end position="203"/>
    </location>
</feature>
<dbReference type="RefSeq" id="WP_105330659.1">
    <property type="nucleotide sequence ID" value="NZ_PUHY01000010.1"/>
</dbReference>
<keyword evidence="2" id="KW-0238">DNA-binding</keyword>
<evidence type="ECO:0000256" key="3">
    <source>
        <dbReference type="ARBA" id="ARBA00023163"/>
    </source>
</evidence>
<dbReference type="AlphaFoldDB" id="A0A2S8FRX5"/>
<evidence type="ECO:0000256" key="2">
    <source>
        <dbReference type="ARBA" id="ARBA00023125"/>
    </source>
</evidence>
<feature type="region of interest" description="Disordered" evidence="4">
    <location>
        <begin position="271"/>
        <end position="296"/>
    </location>
</feature>
<gene>
    <name evidence="5" type="ORF">C5Y83_15710</name>
</gene>
<feature type="region of interest" description="Disordered" evidence="4">
    <location>
        <begin position="174"/>
        <end position="215"/>
    </location>
</feature>
<dbReference type="Pfam" id="PF03965">
    <property type="entry name" value="Penicillinase_R"/>
    <property type="match status" value="1"/>
</dbReference>
<dbReference type="GO" id="GO:0045892">
    <property type="term" value="P:negative regulation of DNA-templated transcription"/>
    <property type="evidence" value="ECO:0007669"/>
    <property type="project" value="InterPro"/>
</dbReference>
<evidence type="ECO:0000256" key="4">
    <source>
        <dbReference type="SAM" id="MobiDB-lite"/>
    </source>
</evidence>
<dbReference type="OrthoDB" id="291778at2"/>
<evidence type="ECO:0000313" key="5">
    <source>
        <dbReference type="EMBL" id="PQO34929.1"/>
    </source>
</evidence>
<dbReference type="InterPro" id="IPR005650">
    <property type="entry name" value="BlaI_family"/>
</dbReference>
<keyword evidence="3" id="KW-0804">Transcription</keyword>
<feature type="region of interest" description="Disordered" evidence="4">
    <location>
        <begin position="42"/>
        <end position="69"/>
    </location>
</feature>
<dbReference type="EMBL" id="PUHY01000010">
    <property type="protein sequence ID" value="PQO34929.1"/>
    <property type="molecule type" value="Genomic_DNA"/>
</dbReference>
<accession>A0A2S8FRX5</accession>
<organism evidence="5 6">
    <name type="scientific">Blastopirellula marina</name>
    <dbReference type="NCBI Taxonomy" id="124"/>
    <lineage>
        <taxon>Bacteria</taxon>
        <taxon>Pseudomonadati</taxon>
        <taxon>Planctomycetota</taxon>
        <taxon>Planctomycetia</taxon>
        <taxon>Pirellulales</taxon>
        <taxon>Pirellulaceae</taxon>
        <taxon>Blastopirellula</taxon>
    </lineage>
</organism>
<feature type="compositionally biased region" description="Polar residues" evidence="4">
    <location>
        <begin position="42"/>
        <end position="61"/>
    </location>
</feature>
<dbReference type="PROSITE" id="PS51257">
    <property type="entry name" value="PROKAR_LIPOPROTEIN"/>
    <property type="match status" value="1"/>
</dbReference>
<reference evidence="5 6" key="1">
    <citation type="submission" date="2018-02" db="EMBL/GenBank/DDBJ databases">
        <title>Comparative genomes isolates from brazilian mangrove.</title>
        <authorList>
            <person name="Araujo J.E."/>
            <person name="Taketani R.G."/>
            <person name="Silva M.C.P."/>
            <person name="Loureco M.V."/>
            <person name="Andreote F.D."/>
        </authorList>
    </citation>
    <scope>NUCLEOTIDE SEQUENCE [LARGE SCALE GENOMIC DNA]</scope>
    <source>
        <strain evidence="5 6">Hex-1 MGV</strain>
    </source>
</reference>
<sequence length="614" mass="69427">MKSKIYLSSIISFTVLMTGCMSGWGREAKEPSSLNNYLNQQTAENSKPNTTTIASAKTTPAKNALVESESAADSLSKKLAARLEEAKKLDAQKPADGPSYAARVEALSLPEAEKEQIMKEFASASDSQWEELLSTLETMFGPQQTATTETPFAKPESKEADMLQSYASKLVERHLEPSSNVRPTSDQPQRLPSTNMHQDTSHLASADPNLYPKTIDLERGRTSPAARATAQPRQVVREDTQVQLATYVPEMDTQASGLYPEDLQAEDYRELRHDPKRLPNKKAGPKNPTEEAESLDQLSKQEYQVLEILWQRGQVSLEAMHNELVSASSSDESRRSPDPSLLSIDELHTILFDLKERGWVADTRRGNTIVYWAARNQPELNSGDWEQLLDQTIVKLEQLANNGRLSSEERTIAQLRLRMLYLAADRKTEAMEKVEGLTSEEQEVWSNTLFGLSDYMNVKDIPVNRRHALALGSFRRVMTQLESASPLQLQNLEFIQSVESFGQFQAFASHDFQPGQEVLLYVEIDNFSSRDIGGQFETVLQSNYEIYDQSGRRIDARQFPEVKDTCRVRRRDFYVPFRIYMPENISAGTYRLELTVRDQAADEFGQASIEFRIK</sequence>
<name>A0A2S8FRX5_9BACT</name>
<protein>
    <submittedName>
        <fullName evidence="5">Uncharacterized protein</fullName>
    </submittedName>
</protein>
<dbReference type="Gene3D" id="1.10.10.10">
    <property type="entry name" value="Winged helix-like DNA-binding domain superfamily/Winged helix DNA-binding domain"/>
    <property type="match status" value="1"/>
</dbReference>
<keyword evidence="1" id="KW-0805">Transcription regulation</keyword>
<dbReference type="GO" id="GO:0003677">
    <property type="term" value="F:DNA binding"/>
    <property type="evidence" value="ECO:0007669"/>
    <property type="project" value="UniProtKB-KW"/>
</dbReference>
<evidence type="ECO:0000313" key="6">
    <source>
        <dbReference type="Proteomes" id="UP000238322"/>
    </source>
</evidence>
<evidence type="ECO:0000256" key="1">
    <source>
        <dbReference type="ARBA" id="ARBA00023015"/>
    </source>
</evidence>
<comment type="caution">
    <text evidence="5">The sequence shown here is derived from an EMBL/GenBank/DDBJ whole genome shotgun (WGS) entry which is preliminary data.</text>
</comment>
<dbReference type="Proteomes" id="UP000238322">
    <property type="component" value="Unassembled WGS sequence"/>
</dbReference>
<dbReference type="InterPro" id="IPR036388">
    <property type="entry name" value="WH-like_DNA-bd_sf"/>
</dbReference>
<proteinExistence type="predicted"/>